<dbReference type="Gene3D" id="3.40.1170.10">
    <property type="entry name" value="DNA repair protein MutS, domain I"/>
    <property type="match status" value="1"/>
</dbReference>
<dbReference type="InterPro" id="IPR027417">
    <property type="entry name" value="P-loop_NTPase"/>
</dbReference>
<dbReference type="InterPro" id="IPR007695">
    <property type="entry name" value="DNA_mismatch_repair_MutS-lik_N"/>
</dbReference>
<accession>A0AAI8VBC6</accession>
<dbReference type="Gene3D" id="3.40.50.300">
    <property type="entry name" value="P-loop containing nucleotide triphosphate hydrolases"/>
    <property type="match status" value="1"/>
</dbReference>
<dbReference type="FunFam" id="3.40.50.300:FF:001238">
    <property type="entry name" value="DNA mismatch repair protein"/>
    <property type="match status" value="1"/>
</dbReference>
<feature type="domain" description="DNA mismatch repair proteins mutS family" evidence="8">
    <location>
        <begin position="871"/>
        <end position="887"/>
    </location>
</feature>
<keyword evidence="5" id="KW-0238">DNA-binding</keyword>
<dbReference type="InterPro" id="IPR017261">
    <property type="entry name" value="DNA_mismatch_repair_MutS/MSH"/>
</dbReference>
<comment type="caution">
    <text evidence="9">The sequence shown here is derived from an EMBL/GenBank/DDBJ whole genome shotgun (WGS) entry which is preliminary data.</text>
</comment>
<dbReference type="GO" id="GO:0140664">
    <property type="term" value="F:ATP-dependent DNA damage sensor activity"/>
    <property type="evidence" value="ECO:0007669"/>
    <property type="project" value="InterPro"/>
</dbReference>
<dbReference type="GO" id="GO:0005739">
    <property type="term" value="C:mitochondrion"/>
    <property type="evidence" value="ECO:0007669"/>
    <property type="project" value="TreeGrafter"/>
</dbReference>
<evidence type="ECO:0000256" key="2">
    <source>
        <dbReference type="ARBA" id="ARBA00022741"/>
    </source>
</evidence>
<dbReference type="PROSITE" id="PS00486">
    <property type="entry name" value="DNA_MISMATCH_REPAIR_2"/>
    <property type="match status" value="1"/>
</dbReference>
<dbReference type="SUPFAM" id="SSF53150">
    <property type="entry name" value="DNA repair protein MutS, domain II"/>
    <property type="match status" value="1"/>
</dbReference>
<dbReference type="SUPFAM" id="SSF55271">
    <property type="entry name" value="DNA repair protein MutS, domain I"/>
    <property type="match status" value="1"/>
</dbReference>
<dbReference type="InterPro" id="IPR000432">
    <property type="entry name" value="DNA_mismatch_repair_MutS_C"/>
</dbReference>
<dbReference type="SUPFAM" id="SSF48334">
    <property type="entry name" value="DNA repair protein MutS, domain III"/>
    <property type="match status" value="1"/>
</dbReference>
<dbReference type="GO" id="GO:0030983">
    <property type="term" value="F:mismatched DNA binding"/>
    <property type="evidence" value="ECO:0007669"/>
    <property type="project" value="InterPro"/>
</dbReference>
<evidence type="ECO:0000256" key="1">
    <source>
        <dbReference type="ARBA" id="ARBA00006271"/>
    </source>
</evidence>
<evidence type="ECO:0000313" key="10">
    <source>
        <dbReference type="Proteomes" id="UP001295740"/>
    </source>
</evidence>
<dbReference type="InterPro" id="IPR016151">
    <property type="entry name" value="DNA_mismatch_repair_MutS_N"/>
</dbReference>
<dbReference type="InterPro" id="IPR007696">
    <property type="entry name" value="DNA_mismatch_repair_MutS_core"/>
</dbReference>
<feature type="region of interest" description="Disordered" evidence="7">
    <location>
        <begin position="446"/>
        <end position="466"/>
    </location>
</feature>
<name>A0AAI8VBC6_9PEZI</name>
<dbReference type="PANTHER" id="PTHR11361:SF34">
    <property type="entry name" value="DNA MISMATCH REPAIR PROTEIN MSH1, MITOCHONDRIAL"/>
    <property type="match status" value="1"/>
</dbReference>
<dbReference type="InterPro" id="IPR045076">
    <property type="entry name" value="MutS"/>
</dbReference>
<feature type="region of interest" description="Disordered" evidence="7">
    <location>
        <begin position="1"/>
        <end position="27"/>
    </location>
</feature>
<proteinExistence type="inferred from homology"/>
<dbReference type="FunFam" id="1.10.1420.10:FF:000042">
    <property type="entry name" value="DNA mismatch repair protein Msh1"/>
    <property type="match status" value="1"/>
</dbReference>
<dbReference type="InterPro" id="IPR036678">
    <property type="entry name" value="MutS_con_dom_sf"/>
</dbReference>
<dbReference type="GO" id="GO:0005524">
    <property type="term" value="F:ATP binding"/>
    <property type="evidence" value="ECO:0007669"/>
    <property type="project" value="UniProtKB-KW"/>
</dbReference>
<keyword evidence="3" id="KW-0227">DNA damage</keyword>
<dbReference type="Pfam" id="PF05192">
    <property type="entry name" value="MutS_III"/>
    <property type="match status" value="1"/>
</dbReference>
<dbReference type="Proteomes" id="UP001295740">
    <property type="component" value="Unassembled WGS sequence"/>
</dbReference>
<keyword evidence="2" id="KW-0547">Nucleotide-binding</keyword>
<dbReference type="InterPro" id="IPR036187">
    <property type="entry name" value="DNA_mismatch_repair_MutS_sf"/>
</dbReference>
<organism evidence="9 10">
    <name type="scientific">Anthostomella pinea</name>
    <dbReference type="NCBI Taxonomy" id="933095"/>
    <lineage>
        <taxon>Eukaryota</taxon>
        <taxon>Fungi</taxon>
        <taxon>Dikarya</taxon>
        <taxon>Ascomycota</taxon>
        <taxon>Pezizomycotina</taxon>
        <taxon>Sordariomycetes</taxon>
        <taxon>Xylariomycetidae</taxon>
        <taxon>Xylariales</taxon>
        <taxon>Xylariaceae</taxon>
        <taxon>Anthostomella</taxon>
    </lineage>
</organism>
<gene>
    <name evidence="9" type="ORF">KHLLAP_LOCUS2267</name>
</gene>
<comment type="similarity">
    <text evidence="1">Belongs to the DNA mismatch repair MutS family.</text>
</comment>
<evidence type="ECO:0000313" key="9">
    <source>
        <dbReference type="EMBL" id="CAJ2501799.1"/>
    </source>
</evidence>
<dbReference type="GO" id="GO:0005634">
    <property type="term" value="C:nucleus"/>
    <property type="evidence" value="ECO:0007669"/>
    <property type="project" value="TreeGrafter"/>
</dbReference>
<dbReference type="Pfam" id="PF05188">
    <property type="entry name" value="MutS_II"/>
    <property type="match status" value="1"/>
</dbReference>
<evidence type="ECO:0000256" key="7">
    <source>
        <dbReference type="SAM" id="MobiDB-lite"/>
    </source>
</evidence>
<dbReference type="FunFam" id="3.40.1170.10:FF:000010">
    <property type="entry name" value="DNA mismatch repair protein Msh1"/>
    <property type="match status" value="1"/>
</dbReference>
<keyword evidence="4" id="KW-0067">ATP-binding</keyword>
<evidence type="ECO:0000256" key="6">
    <source>
        <dbReference type="ARBA" id="ARBA00023204"/>
    </source>
</evidence>
<dbReference type="AlphaFoldDB" id="A0AAI8VBC6"/>
<feature type="compositionally biased region" description="Low complexity" evidence="7">
    <location>
        <begin position="769"/>
        <end position="784"/>
    </location>
</feature>
<evidence type="ECO:0000256" key="3">
    <source>
        <dbReference type="ARBA" id="ARBA00022763"/>
    </source>
</evidence>
<dbReference type="GO" id="GO:0006298">
    <property type="term" value="P:mismatch repair"/>
    <property type="evidence" value="ECO:0007669"/>
    <property type="project" value="InterPro"/>
</dbReference>
<dbReference type="InterPro" id="IPR007860">
    <property type="entry name" value="DNA_mmatch_repair_MutS_con_dom"/>
</dbReference>
<keyword evidence="6" id="KW-0234">DNA repair</keyword>
<dbReference type="Gene3D" id="3.30.420.110">
    <property type="entry name" value="MutS, connector domain"/>
    <property type="match status" value="1"/>
</dbReference>
<dbReference type="Pfam" id="PF01624">
    <property type="entry name" value="MutS_I"/>
    <property type="match status" value="1"/>
</dbReference>
<dbReference type="PIRSF" id="PIRSF037677">
    <property type="entry name" value="DNA_mis_repair_Msh6"/>
    <property type="match status" value="1"/>
</dbReference>
<feature type="compositionally biased region" description="Basic and acidic residues" evidence="7">
    <location>
        <begin position="446"/>
        <end position="464"/>
    </location>
</feature>
<dbReference type="PANTHER" id="PTHR11361">
    <property type="entry name" value="DNA MISMATCH REPAIR PROTEIN MUTS FAMILY MEMBER"/>
    <property type="match status" value="1"/>
</dbReference>
<keyword evidence="10" id="KW-1185">Reference proteome</keyword>
<dbReference type="SMART" id="SM00534">
    <property type="entry name" value="MUTSac"/>
    <property type="match status" value="1"/>
</dbReference>
<dbReference type="SUPFAM" id="SSF52540">
    <property type="entry name" value="P-loop containing nucleoside triphosphate hydrolases"/>
    <property type="match status" value="1"/>
</dbReference>
<protein>
    <submittedName>
        <fullName evidence="9">Uu.00g046520.m01.CDS01</fullName>
    </submittedName>
</protein>
<evidence type="ECO:0000256" key="4">
    <source>
        <dbReference type="ARBA" id="ARBA00022840"/>
    </source>
</evidence>
<dbReference type="GO" id="GO:0043504">
    <property type="term" value="P:mitochondrial DNA repair"/>
    <property type="evidence" value="ECO:0007669"/>
    <property type="project" value="TreeGrafter"/>
</dbReference>
<dbReference type="Gene3D" id="1.10.1420.10">
    <property type="match status" value="3"/>
</dbReference>
<dbReference type="SMART" id="SM00533">
    <property type="entry name" value="MUTSd"/>
    <property type="match status" value="1"/>
</dbReference>
<sequence length="1000" mass="109195">MKLEDLPQGLIESSDPQPLPDLEEGDGGPAYPTVVLQASRNMQKFENCVLLTRVGGFYELYLSHAEEYGPLLNLKVAQKKTNAGPVPMAGFPFFQLDRFLKTLVLDLNCYVAIAEEFPNDPGDKVRSGGLMHDRRVTRVITPGTLIDENFINPYANNYVMAIHVNQQEQETESTKSEPTGEIGGVEAARTTDSAPIGLAWLDISTGQFYTQSTGVETLSSILSRVGPREIVVDEVLESRRDHKLFSVLAEDKYLITFAPQGQHLPVSQWGPMLESDIPSKTAESFTPDEAQAGSLLLQYVRDRLQGLSMKLQPPLRHENMSVMAIDKNTMRSLEIKQTTKDGAFRGSLLHAIRRTVTKGGARLLDAWLSAPSTDLDTIRGRQDLVEHFIRYEDLRDEIILLLRRSHDSQRLVQKFAFGRGDADDLIALANTIRATEDIVSLLEEAAPEHQRHPEKGRATSHDSSTKNPAWTTCFTSLISRINLKDPAKLADRIRRSIDEEGLVQQHQNEDSEASQLLTLAENVVAAEGTQGDAAALPKGATAAAKKRKPPTSLRDHYAVNDNTAFVMKPAASPALQDLHAKLSTLLHEKAALGDVLRERLAAPSLTLRWTPNLGHICHVKGKDARTAAASSTSPSTTTMDTPPTVVSSSRSTRALHVPEWTALGQRLHQTRFEIQTEESRIFASLRALVVRNLVKLRRNAAVLDELDVATSCARLADEQGLTRPVVVGDGTSAHTIIGGRHPTVEGGLREQGRSFTQNDCLVGNDGSHSSNSSNSNSSSTTTTTTTIKESRLWLITGPNMAGKSTYLRQNALITILAQAGCYVPADHCALGVVDAVFSRVGSADNLYRDQSTFMVEMLETAQILRAATARSFVIMDEIGRGTTPEDGAAVAFACLHHLVHVNRCRALFATHFHTLTDMVAERGMHVTSGGSVETYCTDVEEDGAGGFVYVHKLRKGVNRQSHALKVARLAGLPEAAITMARDILGHTTENRGGGESQVGP</sequence>
<reference evidence="9" key="1">
    <citation type="submission" date="2023-10" db="EMBL/GenBank/DDBJ databases">
        <authorList>
            <person name="Hackl T."/>
        </authorList>
    </citation>
    <scope>NUCLEOTIDE SEQUENCE</scope>
</reference>
<feature type="region of interest" description="Disordered" evidence="7">
    <location>
        <begin position="759"/>
        <end position="784"/>
    </location>
</feature>
<evidence type="ECO:0000259" key="8">
    <source>
        <dbReference type="PROSITE" id="PS00486"/>
    </source>
</evidence>
<evidence type="ECO:0000256" key="5">
    <source>
        <dbReference type="ARBA" id="ARBA00023125"/>
    </source>
</evidence>
<dbReference type="Pfam" id="PF00488">
    <property type="entry name" value="MutS_V"/>
    <property type="match status" value="1"/>
</dbReference>
<dbReference type="EMBL" id="CAUWAG010000003">
    <property type="protein sequence ID" value="CAJ2501799.1"/>
    <property type="molecule type" value="Genomic_DNA"/>
</dbReference>
<feature type="region of interest" description="Disordered" evidence="7">
    <location>
        <begin position="629"/>
        <end position="651"/>
    </location>
</feature>